<dbReference type="AlphaFoldDB" id="A0A4C1XIN4"/>
<name>A0A4C1XIN4_EUMVA</name>
<feature type="region of interest" description="Disordered" evidence="1">
    <location>
        <begin position="30"/>
        <end position="69"/>
    </location>
</feature>
<evidence type="ECO:0000313" key="2">
    <source>
        <dbReference type="EMBL" id="GBP62354.1"/>
    </source>
</evidence>
<organism evidence="2 3">
    <name type="scientific">Eumeta variegata</name>
    <name type="common">Bagworm moth</name>
    <name type="synonym">Eumeta japonica</name>
    <dbReference type="NCBI Taxonomy" id="151549"/>
    <lineage>
        <taxon>Eukaryota</taxon>
        <taxon>Metazoa</taxon>
        <taxon>Ecdysozoa</taxon>
        <taxon>Arthropoda</taxon>
        <taxon>Hexapoda</taxon>
        <taxon>Insecta</taxon>
        <taxon>Pterygota</taxon>
        <taxon>Neoptera</taxon>
        <taxon>Endopterygota</taxon>
        <taxon>Lepidoptera</taxon>
        <taxon>Glossata</taxon>
        <taxon>Ditrysia</taxon>
        <taxon>Tineoidea</taxon>
        <taxon>Psychidae</taxon>
        <taxon>Oiketicinae</taxon>
        <taxon>Eumeta</taxon>
    </lineage>
</organism>
<evidence type="ECO:0000313" key="3">
    <source>
        <dbReference type="Proteomes" id="UP000299102"/>
    </source>
</evidence>
<proteinExistence type="predicted"/>
<dbReference type="Proteomes" id="UP000299102">
    <property type="component" value="Unassembled WGS sequence"/>
</dbReference>
<accession>A0A4C1XIN4</accession>
<gene>
    <name evidence="2" type="ORF">EVAR_42098_1</name>
</gene>
<sequence length="69" mass="7731">MFVEINTSLHSMEPLRRNTSPTRKLILELRAESGSESKERVRDQKLNTGPGSDLTVEPEIKYSAGGNEE</sequence>
<dbReference type="EMBL" id="BGZK01000839">
    <property type="protein sequence ID" value="GBP62354.1"/>
    <property type="molecule type" value="Genomic_DNA"/>
</dbReference>
<feature type="compositionally biased region" description="Basic and acidic residues" evidence="1">
    <location>
        <begin position="30"/>
        <end position="45"/>
    </location>
</feature>
<protein>
    <submittedName>
        <fullName evidence="2">Uncharacterized protein</fullName>
    </submittedName>
</protein>
<keyword evidence="3" id="KW-1185">Reference proteome</keyword>
<evidence type="ECO:0000256" key="1">
    <source>
        <dbReference type="SAM" id="MobiDB-lite"/>
    </source>
</evidence>
<comment type="caution">
    <text evidence="2">The sequence shown here is derived from an EMBL/GenBank/DDBJ whole genome shotgun (WGS) entry which is preliminary data.</text>
</comment>
<reference evidence="2 3" key="1">
    <citation type="journal article" date="2019" name="Commun. Biol.">
        <title>The bagworm genome reveals a unique fibroin gene that provides high tensile strength.</title>
        <authorList>
            <person name="Kono N."/>
            <person name="Nakamura H."/>
            <person name="Ohtoshi R."/>
            <person name="Tomita M."/>
            <person name="Numata K."/>
            <person name="Arakawa K."/>
        </authorList>
    </citation>
    <scope>NUCLEOTIDE SEQUENCE [LARGE SCALE GENOMIC DNA]</scope>
</reference>